<feature type="domain" description="Ketoreductase" evidence="4">
    <location>
        <begin position="7"/>
        <end position="185"/>
    </location>
</feature>
<dbReference type="PRINTS" id="PR00080">
    <property type="entry name" value="SDRFAMILY"/>
</dbReference>
<dbReference type="SUPFAM" id="SSF51735">
    <property type="entry name" value="NAD(P)-binding Rossmann-fold domains"/>
    <property type="match status" value="1"/>
</dbReference>
<evidence type="ECO:0000313" key="5">
    <source>
        <dbReference type="EMBL" id="MEJ5979096.1"/>
    </source>
</evidence>
<dbReference type="PROSITE" id="PS00061">
    <property type="entry name" value="ADH_SHORT"/>
    <property type="match status" value="1"/>
</dbReference>
<evidence type="ECO:0000259" key="4">
    <source>
        <dbReference type="SMART" id="SM00822"/>
    </source>
</evidence>
<dbReference type="InterPro" id="IPR036291">
    <property type="entry name" value="NAD(P)-bd_dom_sf"/>
</dbReference>
<proteinExistence type="inferred from homology"/>
<dbReference type="Gene3D" id="3.40.50.720">
    <property type="entry name" value="NAD(P)-binding Rossmann-like Domain"/>
    <property type="match status" value="1"/>
</dbReference>
<evidence type="ECO:0000313" key="6">
    <source>
        <dbReference type="Proteomes" id="UP001361239"/>
    </source>
</evidence>
<dbReference type="EMBL" id="JBBHJZ010000005">
    <property type="protein sequence ID" value="MEJ5979096.1"/>
    <property type="molecule type" value="Genomic_DNA"/>
</dbReference>
<dbReference type="PANTHER" id="PTHR43639">
    <property type="entry name" value="OXIDOREDUCTASE, SHORT-CHAIN DEHYDROGENASE/REDUCTASE FAMILY (AFU_ORTHOLOGUE AFUA_5G02870)"/>
    <property type="match status" value="1"/>
</dbReference>
<comment type="similarity">
    <text evidence="1 3">Belongs to the short-chain dehydrogenases/reductases (SDR) family.</text>
</comment>
<gene>
    <name evidence="5" type="ORF">WG901_20760</name>
</gene>
<protein>
    <submittedName>
        <fullName evidence="5">SDR family NAD(P)-dependent oxidoreductase</fullName>
    </submittedName>
</protein>
<evidence type="ECO:0000256" key="1">
    <source>
        <dbReference type="ARBA" id="ARBA00006484"/>
    </source>
</evidence>
<evidence type="ECO:0000256" key="3">
    <source>
        <dbReference type="RuleBase" id="RU000363"/>
    </source>
</evidence>
<accession>A0ABU8S169</accession>
<dbReference type="RefSeq" id="WP_339589033.1">
    <property type="nucleotide sequence ID" value="NZ_JBBHJZ010000005.1"/>
</dbReference>
<keyword evidence="6" id="KW-1185">Reference proteome</keyword>
<organism evidence="5 6">
    <name type="scientific">Novosphingobium anseongense</name>
    <dbReference type="NCBI Taxonomy" id="3133436"/>
    <lineage>
        <taxon>Bacteria</taxon>
        <taxon>Pseudomonadati</taxon>
        <taxon>Pseudomonadota</taxon>
        <taxon>Alphaproteobacteria</taxon>
        <taxon>Sphingomonadales</taxon>
        <taxon>Sphingomonadaceae</taxon>
        <taxon>Novosphingobium</taxon>
    </lineage>
</organism>
<dbReference type="Proteomes" id="UP001361239">
    <property type="component" value="Unassembled WGS sequence"/>
</dbReference>
<dbReference type="InterPro" id="IPR057326">
    <property type="entry name" value="KR_dom"/>
</dbReference>
<dbReference type="SMART" id="SM00822">
    <property type="entry name" value="PKS_KR"/>
    <property type="match status" value="1"/>
</dbReference>
<name>A0ABU8S169_9SPHN</name>
<keyword evidence="2" id="KW-0560">Oxidoreductase</keyword>
<dbReference type="InterPro" id="IPR002347">
    <property type="entry name" value="SDR_fam"/>
</dbReference>
<reference evidence="5 6" key="1">
    <citation type="submission" date="2024-03" db="EMBL/GenBank/DDBJ databases">
        <authorList>
            <person name="Jo J.-H."/>
        </authorList>
    </citation>
    <scope>NUCLEOTIDE SEQUENCE [LARGE SCALE GENOMIC DNA]</scope>
    <source>
        <strain evidence="5 6">PS1R-30</strain>
    </source>
</reference>
<evidence type="ECO:0000256" key="2">
    <source>
        <dbReference type="ARBA" id="ARBA00023002"/>
    </source>
</evidence>
<sequence length="245" mass="25653">MANLEGKIALVTGAGRGIGREIALRLAQDGASIIAHYSGSKDGAEEVVAQITANGGTAVAYKADIAKRDEIVRLFEQIDANPGVLDIVVNNSGVMTTEGFGNLTEETVQFIFGVNVFGPLYIVDEAIKRIRDGGRIINFSSSVAKYPLAGAGLYSAAKKAIESFTESWARELAPRNITVNAIVPGAVSPGMMDASPQYRPMMEAASPFKRIGKASEIASIVSFLASEEGAWVTAGTILANGAANT</sequence>
<dbReference type="PANTHER" id="PTHR43639:SF1">
    <property type="entry name" value="SHORT-CHAIN DEHYDROGENASE_REDUCTASE FAMILY PROTEIN"/>
    <property type="match status" value="1"/>
</dbReference>
<comment type="caution">
    <text evidence="5">The sequence shown here is derived from an EMBL/GenBank/DDBJ whole genome shotgun (WGS) entry which is preliminary data.</text>
</comment>
<dbReference type="PRINTS" id="PR00081">
    <property type="entry name" value="GDHRDH"/>
</dbReference>
<dbReference type="Pfam" id="PF00106">
    <property type="entry name" value="adh_short"/>
    <property type="match status" value="1"/>
</dbReference>
<dbReference type="InterPro" id="IPR020904">
    <property type="entry name" value="Sc_DH/Rdtase_CS"/>
</dbReference>